<dbReference type="InterPro" id="IPR007492">
    <property type="entry name" value="LytTR_DNA-bd_dom"/>
</dbReference>
<name>A0A430F4E3_9BIFI</name>
<dbReference type="InterPro" id="IPR046947">
    <property type="entry name" value="LytR-like"/>
</dbReference>
<dbReference type="Proteomes" id="UP000288052">
    <property type="component" value="Unassembled WGS sequence"/>
</dbReference>
<evidence type="ECO:0000313" key="2">
    <source>
        <dbReference type="EMBL" id="RSX44139.1"/>
    </source>
</evidence>
<sequence length="157" mass="16683">MRVELSVDPAVAHEKARITARMSSDDLERAVRLLAAIGDDSTVVEQGGGLHDAVVGRRGGSSVVVPIADVYVARADDGAVQLVTAKGVLRTNSRLYELEERLGADFVRIGKSAIVNLNAIDSVEPGFGGAYGVRMIDGTLEWISRRYLGAFKAALGM</sequence>
<comment type="caution">
    <text evidence="2">The sequence shown here is derived from an EMBL/GenBank/DDBJ whole genome shotgun (WGS) entry which is preliminary data.</text>
</comment>
<dbReference type="SMART" id="SM00850">
    <property type="entry name" value="LytTR"/>
    <property type="match status" value="1"/>
</dbReference>
<dbReference type="Pfam" id="PF04397">
    <property type="entry name" value="LytTR"/>
    <property type="match status" value="1"/>
</dbReference>
<organism evidence="2 3">
    <name type="scientific">Bifidobacterium castoris</name>
    <dbReference type="NCBI Taxonomy" id="2306972"/>
    <lineage>
        <taxon>Bacteria</taxon>
        <taxon>Bacillati</taxon>
        <taxon>Actinomycetota</taxon>
        <taxon>Actinomycetes</taxon>
        <taxon>Bifidobacteriales</taxon>
        <taxon>Bifidobacteriaceae</taxon>
        <taxon>Bifidobacterium</taxon>
    </lineage>
</organism>
<dbReference type="PANTHER" id="PTHR37299:SF1">
    <property type="entry name" value="STAGE 0 SPORULATION PROTEIN A HOMOLOG"/>
    <property type="match status" value="1"/>
</dbReference>
<gene>
    <name evidence="2" type="ORF">D2E22_2004</name>
</gene>
<keyword evidence="2" id="KW-0238">DNA-binding</keyword>
<dbReference type="OrthoDB" id="9808614at2"/>
<reference evidence="2 3" key="1">
    <citation type="submission" date="2018-09" db="EMBL/GenBank/DDBJ databases">
        <title>Characterization of the phylogenetic diversity of five novel species belonging to the genus Bifidobacterium.</title>
        <authorList>
            <person name="Lugli G.A."/>
            <person name="Duranti S."/>
            <person name="Milani C."/>
        </authorList>
    </citation>
    <scope>NUCLEOTIDE SEQUENCE [LARGE SCALE GENOMIC DNA]</scope>
    <source>
        <strain evidence="2 3">2020B</strain>
    </source>
</reference>
<dbReference type="EMBL" id="QXGI01000013">
    <property type="protein sequence ID" value="RSX44139.1"/>
    <property type="molecule type" value="Genomic_DNA"/>
</dbReference>
<proteinExistence type="predicted"/>
<dbReference type="PANTHER" id="PTHR37299">
    <property type="entry name" value="TRANSCRIPTIONAL REGULATOR-RELATED"/>
    <property type="match status" value="1"/>
</dbReference>
<feature type="domain" description="HTH LytTR-type" evidence="1">
    <location>
        <begin position="54"/>
        <end position="157"/>
    </location>
</feature>
<protein>
    <submittedName>
        <fullName evidence="2">LytTr DNA-binding domain-containing protein</fullName>
    </submittedName>
</protein>
<evidence type="ECO:0000259" key="1">
    <source>
        <dbReference type="PROSITE" id="PS50930"/>
    </source>
</evidence>
<dbReference type="GO" id="GO:0000156">
    <property type="term" value="F:phosphorelay response regulator activity"/>
    <property type="evidence" value="ECO:0007669"/>
    <property type="project" value="InterPro"/>
</dbReference>
<dbReference type="PROSITE" id="PS50930">
    <property type="entry name" value="HTH_LYTTR"/>
    <property type="match status" value="1"/>
</dbReference>
<dbReference type="Gene3D" id="2.40.50.1020">
    <property type="entry name" value="LytTr DNA-binding domain"/>
    <property type="match status" value="1"/>
</dbReference>
<evidence type="ECO:0000313" key="3">
    <source>
        <dbReference type="Proteomes" id="UP000288052"/>
    </source>
</evidence>
<dbReference type="AlphaFoldDB" id="A0A430F4E3"/>
<dbReference type="RefSeq" id="WP_126032961.1">
    <property type="nucleotide sequence ID" value="NZ_QXGI01000013.1"/>
</dbReference>
<dbReference type="GO" id="GO:0003677">
    <property type="term" value="F:DNA binding"/>
    <property type="evidence" value="ECO:0007669"/>
    <property type="project" value="UniProtKB-KW"/>
</dbReference>
<keyword evidence="3" id="KW-1185">Reference proteome</keyword>
<accession>A0A430F4E3</accession>